<dbReference type="GO" id="GO:0005634">
    <property type="term" value="C:nucleus"/>
    <property type="evidence" value="ECO:0007669"/>
    <property type="project" value="UniProtKB-SubCell"/>
</dbReference>
<dbReference type="FunFam" id="2.10.110.10:FF:000032">
    <property type="entry name" value="LIM/homeobox protein Lhx3"/>
    <property type="match status" value="1"/>
</dbReference>
<protein>
    <recommendedName>
        <fullName evidence="12">LIM/homeobox protein Lhx3</fullName>
    </recommendedName>
</protein>
<evidence type="ECO:0000313" key="20">
    <source>
        <dbReference type="Proteomes" id="UP001314229"/>
    </source>
</evidence>
<dbReference type="CDD" id="cd09467">
    <property type="entry name" value="LIM1_Lhx3b"/>
    <property type="match status" value="1"/>
</dbReference>
<evidence type="ECO:0000256" key="9">
    <source>
        <dbReference type="ARBA" id="ARBA00023159"/>
    </source>
</evidence>
<evidence type="ECO:0000256" key="14">
    <source>
        <dbReference type="PROSITE-ProRule" id="PRU00125"/>
    </source>
</evidence>
<feature type="region of interest" description="Disordered" evidence="16">
    <location>
        <begin position="541"/>
        <end position="575"/>
    </location>
</feature>
<dbReference type="CDD" id="cd00086">
    <property type="entry name" value="homeodomain"/>
    <property type="match status" value="1"/>
</dbReference>
<evidence type="ECO:0000256" key="10">
    <source>
        <dbReference type="ARBA" id="ARBA00023163"/>
    </source>
</evidence>
<dbReference type="InterPro" id="IPR009057">
    <property type="entry name" value="Homeodomain-like_sf"/>
</dbReference>
<dbReference type="InterPro" id="IPR049594">
    <property type="entry name" value="Lhx3/4-like_LIM2"/>
</dbReference>
<feature type="region of interest" description="Disordered" evidence="16">
    <location>
        <begin position="383"/>
        <end position="502"/>
    </location>
</feature>
<dbReference type="Gene3D" id="2.10.110.10">
    <property type="entry name" value="Cysteine Rich Protein"/>
    <property type="match status" value="2"/>
</dbReference>
<dbReference type="InterPro" id="IPR050453">
    <property type="entry name" value="LIM_Homeobox_TF"/>
</dbReference>
<dbReference type="PANTHER" id="PTHR24208">
    <property type="entry name" value="LIM/HOMEOBOX PROTEIN LHX"/>
    <property type="match status" value="1"/>
</dbReference>
<evidence type="ECO:0000256" key="6">
    <source>
        <dbReference type="ARBA" id="ARBA00023038"/>
    </source>
</evidence>
<evidence type="ECO:0000256" key="7">
    <source>
        <dbReference type="ARBA" id="ARBA00023125"/>
    </source>
</evidence>
<feature type="domain" description="LIM zinc-binding" evidence="17">
    <location>
        <begin position="261"/>
        <end position="323"/>
    </location>
</feature>
<dbReference type="GO" id="GO:0000977">
    <property type="term" value="F:RNA polymerase II transcription regulatory region sequence-specific DNA binding"/>
    <property type="evidence" value="ECO:0007669"/>
    <property type="project" value="TreeGrafter"/>
</dbReference>
<evidence type="ECO:0000256" key="1">
    <source>
        <dbReference type="ARBA" id="ARBA00004123"/>
    </source>
</evidence>
<dbReference type="PROSITE" id="PS00027">
    <property type="entry name" value="HOMEOBOX_1"/>
    <property type="match status" value="1"/>
</dbReference>
<dbReference type="InterPro" id="IPR001356">
    <property type="entry name" value="HD"/>
</dbReference>
<reference evidence="19 20" key="1">
    <citation type="submission" date="2024-01" db="EMBL/GenBank/DDBJ databases">
        <authorList>
            <person name="Alioto T."/>
            <person name="Alioto T."/>
            <person name="Gomez Garrido J."/>
        </authorList>
    </citation>
    <scope>NUCLEOTIDE SEQUENCE [LARGE SCALE GENOMIC DNA]</scope>
</reference>
<keyword evidence="11 13" id="KW-0539">Nucleus</keyword>
<gene>
    <name evidence="19" type="ORF">FSCOSCO3_A037384</name>
</gene>
<evidence type="ECO:0000256" key="3">
    <source>
        <dbReference type="ARBA" id="ARBA00022737"/>
    </source>
</evidence>
<comment type="caution">
    <text evidence="19">The sequence shown here is derived from an EMBL/GenBank/DDBJ whole genome shotgun (WGS) entry which is preliminary data.</text>
</comment>
<dbReference type="AlphaFoldDB" id="A0AAV1NBI7"/>
<dbReference type="GO" id="GO:0008270">
    <property type="term" value="F:zinc ion binding"/>
    <property type="evidence" value="ECO:0007669"/>
    <property type="project" value="InterPro"/>
</dbReference>
<keyword evidence="6 14" id="KW-0440">LIM domain</keyword>
<dbReference type="GO" id="GO:0030182">
    <property type="term" value="P:neuron differentiation"/>
    <property type="evidence" value="ECO:0007669"/>
    <property type="project" value="TreeGrafter"/>
</dbReference>
<evidence type="ECO:0000256" key="2">
    <source>
        <dbReference type="ARBA" id="ARBA00022723"/>
    </source>
</evidence>
<evidence type="ECO:0000256" key="12">
    <source>
        <dbReference type="ARBA" id="ARBA00040543"/>
    </source>
</evidence>
<evidence type="ECO:0000313" key="19">
    <source>
        <dbReference type="EMBL" id="CAK6955967.1"/>
    </source>
</evidence>
<comment type="subcellular location">
    <subcellularLocation>
        <location evidence="1 13 15">Nucleus</location>
    </subcellularLocation>
</comment>
<dbReference type="EMBL" id="CAWUFR010000023">
    <property type="protein sequence ID" value="CAK6955967.1"/>
    <property type="molecule type" value="Genomic_DNA"/>
</dbReference>
<keyword evidence="4 14" id="KW-0862">Zinc</keyword>
<dbReference type="SUPFAM" id="SSF57716">
    <property type="entry name" value="Glucocorticoid receptor-like (DNA-binding domain)"/>
    <property type="match status" value="2"/>
</dbReference>
<dbReference type="InterPro" id="IPR001781">
    <property type="entry name" value="Znf_LIM"/>
</dbReference>
<feature type="DNA-binding region" description="Homeobox" evidence="13">
    <location>
        <begin position="329"/>
        <end position="388"/>
    </location>
</feature>
<evidence type="ECO:0000256" key="8">
    <source>
        <dbReference type="ARBA" id="ARBA00023155"/>
    </source>
</evidence>
<evidence type="ECO:0000259" key="18">
    <source>
        <dbReference type="PROSITE" id="PS50071"/>
    </source>
</evidence>
<dbReference type="FunFam" id="2.10.110.10:FF:000120">
    <property type="entry name" value="Insulin gene enhancer protein ISL-2"/>
    <property type="match status" value="1"/>
</dbReference>
<keyword evidence="20" id="KW-1185">Reference proteome</keyword>
<proteinExistence type="predicted"/>
<dbReference type="Pfam" id="PF00046">
    <property type="entry name" value="Homeodomain"/>
    <property type="match status" value="1"/>
</dbReference>
<keyword evidence="5" id="KW-0805">Transcription regulation</keyword>
<dbReference type="PROSITE" id="PS50023">
    <property type="entry name" value="LIM_DOMAIN_2"/>
    <property type="match status" value="2"/>
</dbReference>
<dbReference type="GO" id="GO:0000981">
    <property type="term" value="F:DNA-binding transcription factor activity, RNA polymerase II-specific"/>
    <property type="evidence" value="ECO:0007669"/>
    <property type="project" value="InterPro"/>
</dbReference>
<evidence type="ECO:0000259" key="17">
    <source>
        <dbReference type="PROSITE" id="PS50023"/>
    </source>
</evidence>
<dbReference type="CDD" id="cd09376">
    <property type="entry name" value="LIM2_Lhx3_Lhx4"/>
    <property type="match status" value="1"/>
</dbReference>
<keyword evidence="8 13" id="KW-0371">Homeobox</keyword>
<name>A0AAV1NBI7_SCOSC</name>
<dbReference type="PROSITE" id="PS00478">
    <property type="entry name" value="LIM_DOMAIN_1"/>
    <property type="match status" value="1"/>
</dbReference>
<feature type="compositionally biased region" description="Polar residues" evidence="16">
    <location>
        <begin position="439"/>
        <end position="453"/>
    </location>
</feature>
<dbReference type="PROSITE" id="PS50071">
    <property type="entry name" value="HOMEOBOX_2"/>
    <property type="match status" value="1"/>
</dbReference>
<evidence type="ECO:0000256" key="16">
    <source>
        <dbReference type="SAM" id="MobiDB-lite"/>
    </source>
</evidence>
<evidence type="ECO:0000256" key="13">
    <source>
        <dbReference type="PROSITE-ProRule" id="PRU00108"/>
    </source>
</evidence>
<dbReference type="InterPro" id="IPR049593">
    <property type="entry name" value="Lhx3_LIM1"/>
</dbReference>
<dbReference type="SMART" id="SM00132">
    <property type="entry name" value="LIM"/>
    <property type="match status" value="2"/>
</dbReference>
<dbReference type="Gene3D" id="1.10.10.60">
    <property type="entry name" value="Homeodomain-like"/>
    <property type="match status" value="1"/>
</dbReference>
<dbReference type="InterPro" id="IPR017970">
    <property type="entry name" value="Homeobox_CS"/>
</dbReference>
<keyword evidence="3" id="KW-0677">Repeat</keyword>
<dbReference type="Proteomes" id="UP001314229">
    <property type="component" value="Unassembled WGS sequence"/>
</dbReference>
<dbReference type="PANTHER" id="PTHR24208:SF91">
    <property type="entry name" value="LIM_HOMEOBOX PROTEIN LHX3"/>
    <property type="match status" value="1"/>
</dbReference>
<feature type="domain" description="LIM zinc-binding" evidence="17">
    <location>
        <begin position="201"/>
        <end position="260"/>
    </location>
</feature>
<dbReference type="Pfam" id="PF00412">
    <property type="entry name" value="LIM"/>
    <property type="match status" value="2"/>
</dbReference>
<evidence type="ECO:0000256" key="15">
    <source>
        <dbReference type="RuleBase" id="RU000682"/>
    </source>
</evidence>
<dbReference type="SUPFAM" id="SSF46689">
    <property type="entry name" value="Homeodomain-like"/>
    <property type="match status" value="1"/>
</dbReference>
<dbReference type="FunFam" id="1.10.10.60:FF:000219">
    <property type="entry name" value="LIM/homeobox protein Lhx3"/>
    <property type="match status" value="1"/>
</dbReference>
<keyword evidence="9" id="KW-0010">Activator</keyword>
<evidence type="ECO:0000256" key="5">
    <source>
        <dbReference type="ARBA" id="ARBA00023015"/>
    </source>
</evidence>
<keyword evidence="2 14" id="KW-0479">Metal-binding</keyword>
<keyword evidence="10" id="KW-0804">Transcription</keyword>
<evidence type="ECO:0000256" key="11">
    <source>
        <dbReference type="ARBA" id="ARBA00023242"/>
    </source>
</evidence>
<sequence>MSSGEGCSSSPPPCVWRLLLGKRLLLHHASPRKWVMSLRLWDYDHSNRLRCPGTTPLRSNQAWVMRRVIGPLPPGQGQPLEDMIDHDRITMVAWCQRGGMGAHGPPALKSSRRLPGSQSGQLTLLLVRAFFSATRPIVSTSSRAYQRGIKEQLDEYSKFPFSAAEERTKGRSIFKMLLEHPGSSCQNTGNFSRYSAGQEIPVCAGCNQHIVDRFILKVLDRHWHSKCLKCSDCQAQLADKCFSRGDSVYCKDDFFKRFGTKCAACQQGIPPTQVVRRAQDFVYHLHCFACIVCKRQLATGDEYYLMEDSRLVCKADYETAKQREADSTAKRPRTTITAKQLETLKNAYNNSPKPARHVREQLSSETGLDMRVVQVWFQNRRAKEKRLKKDAGRQRWGQYFRNMKRSRGSSKSDKDSIQEEGMDSDAEVSFTDEPPMSELSHTNGIYSSLSESSPAMGGRQGGNNHGSFPLEHGILPSQDQFHDIRSNSPYGLPQSPGPLQALPRHQPLITSLVYPDSGLSIMTQGSVPGINPAVRVSMGAANGPSSDLSTGSSGGYPDFPASPASWLDEVDHGQF</sequence>
<dbReference type="SMART" id="SM00389">
    <property type="entry name" value="HOX"/>
    <property type="match status" value="1"/>
</dbReference>
<organism evidence="19 20">
    <name type="scientific">Scomber scombrus</name>
    <name type="common">Atlantic mackerel</name>
    <name type="synonym">Scomber vernalis</name>
    <dbReference type="NCBI Taxonomy" id="13677"/>
    <lineage>
        <taxon>Eukaryota</taxon>
        <taxon>Metazoa</taxon>
        <taxon>Chordata</taxon>
        <taxon>Craniata</taxon>
        <taxon>Vertebrata</taxon>
        <taxon>Euteleostomi</taxon>
        <taxon>Actinopterygii</taxon>
        <taxon>Neopterygii</taxon>
        <taxon>Teleostei</taxon>
        <taxon>Neoteleostei</taxon>
        <taxon>Acanthomorphata</taxon>
        <taxon>Pelagiaria</taxon>
        <taxon>Scombriformes</taxon>
        <taxon>Scombridae</taxon>
        <taxon>Scomber</taxon>
    </lineage>
</organism>
<accession>A0AAV1NBI7</accession>
<keyword evidence="7 13" id="KW-0238">DNA-binding</keyword>
<evidence type="ECO:0000256" key="4">
    <source>
        <dbReference type="ARBA" id="ARBA00022833"/>
    </source>
</evidence>
<feature type="domain" description="Homeobox" evidence="18">
    <location>
        <begin position="327"/>
        <end position="387"/>
    </location>
</feature>